<reference evidence="18 19" key="1">
    <citation type="submission" date="2022-02" db="EMBL/GenBank/DDBJ databases">
        <title>Paenibacillus sp. MBLB1776 Whole Genome Shotgun Sequencing.</title>
        <authorList>
            <person name="Hwang C.Y."/>
            <person name="Cho E.-S."/>
            <person name="Seo M.-J."/>
        </authorList>
    </citation>
    <scope>NUCLEOTIDE SEQUENCE [LARGE SCALE GENOMIC DNA]</scope>
    <source>
        <strain evidence="18 19">MBLB1776</strain>
    </source>
</reference>
<dbReference type="Proteomes" id="UP001305702">
    <property type="component" value="Chromosome"/>
</dbReference>
<dbReference type="Gene3D" id="2.160.20.60">
    <property type="entry name" value="Glutamate synthase, alpha subunit, C-terminal domain"/>
    <property type="match status" value="1"/>
</dbReference>
<evidence type="ECO:0000256" key="4">
    <source>
        <dbReference type="ARBA" id="ARBA00009716"/>
    </source>
</evidence>
<dbReference type="CDD" id="cd00713">
    <property type="entry name" value="GltS"/>
    <property type="match status" value="1"/>
</dbReference>
<dbReference type="Gene3D" id="3.60.20.10">
    <property type="entry name" value="Glutamine Phosphoribosylpyrophosphate, subunit 1, domain 1"/>
    <property type="match status" value="1"/>
</dbReference>
<dbReference type="PROSITE" id="PS51278">
    <property type="entry name" value="GATASE_TYPE_2"/>
    <property type="match status" value="1"/>
</dbReference>
<evidence type="ECO:0000256" key="3">
    <source>
        <dbReference type="ARBA" id="ARBA00001974"/>
    </source>
</evidence>
<dbReference type="SUPFAM" id="SSF51395">
    <property type="entry name" value="FMN-linked oxidoreductases"/>
    <property type="match status" value="1"/>
</dbReference>
<comment type="cofactor">
    <cofactor evidence="2">
        <name>[3Fe-4S] cluster</name>
        <dbReference type="ChEBI" id="CHEBI:21137"/>
    </cofactor>
</comment>
<dbReference type="PANTHER" id="PTHR11938:SF133">
    <property type="entry name" value="GLUTAMATE SYNTHASE (NADH)"/>
    <property type="match status" value="1"/>
</dbReference>
<protein>
    <submittedName>
        <fullName evidence="18">Glutamate synthase large subunit</fullName>
        <ecNumber evidence="18">1.4.1.13</ecNumber>
    </submittedName>
</protein>
<dbReference type="GO" id="GO:0051538">
    <property type="term" value="F:3 iron, 4 sulfur cluster binding"/>
    <property type="evidence" value="ECO:0007669"/>
    <property type="project" value="UniProtKB-KW"/>
</dbReference>
<dbReference type="Gene3D" id="3.20.20.70">
    <property type="entry name" value="Aldolase class I"/>
    <property type="match status" value="2"/>
</dbReference>
<dbReference type="GO" id="GO:0019676">
    <property type="term" value="P:ammonia assimilation cycle"/>
    <property type="evidence" value="ECO:0007669"/>
    <property type="project" value="TreeGrafter"/>
</dbReference>
<dbReference type="CDD" id="cd02808">
    <property type="entry name" value="GltS_FMN"/>
    <property type="match status" value="1"/>
</dbReference>
<accession>A0AA96LF51</accession>
<comment type="pathway">
    <text evidence="16">Amino-acid biosynthesis.</text>
</comment>
<keyword evidence="10" id="KW-0315">Glutamine amidotransferase</keyword>
<evidence type="ECO:0000256" key="16">
    <source>
        <dbReference type="ARBA" id="ARBA00029440"/>
    </source>
</evidence>
<dbReference type="GO" id="GO:0006537">
    <property type="term" value="P:glutamate biosynthetic process"/>
    <property type="evidence" value="ECO:0007669"/>
    <property type="project" value="UniProtKB-KW"/>
</dbReference>
<dbReference type="EC" id="1.4.1.13" evidence="18"/>
<evidence type="ECO:0000259" key="17">
    <source>
        <dbReference type="PROSITE" id="PS51278"/>
    </source>
</evidence>
<dbReference type="SUPFAM" id="SSF56235">
    <property type="entry name" value="N-terminal nucleophile aminohydrolases (Ntn hydrolases)"/>
    <property type="match status" value="1"/>
</dbReference>
<keyword evidence="6" id="KW-0285">Flavoprotein</keyword>
<gene>
    <name evidence="18" type="primary">gltB</name>
    <name evidence="18" type="ORF">MJA45_23160</name>
</gene>
<keyword evidence="9" id="KW-0274">FAD</keyword>
<dbReference type="PANTHER" id="PTHR11938">
    <property type="entry name" value="FAD NADPH DEHYDROGENASE/OXIDOREDUCTASE"/>
    <property type="match status" value="1"/>
</dbReference>
<evidence type="ECO:0000256" key="13">
    <source>
        <dbReference type="ARBA" id="ARBA00023014"/>
    </source>
</evidence>
<dbReference type="InterPro" id="IPR002489">
    <property type="entry name" value="Glu_synth_asu_C"/>
</dbReference>
<evidence type="ECO:0000256" key="1">
    <source>
        <dbReference type="ARBA" id="ARBA00001917"/>
    </source>
</evidence>
<evidence type="ECO:0000313" key="19">
    <source>
        <dbReference type="Proteomes" id="UP001305702"/>
    </source>
</evidence>
<dbReference type="InterPro" id="IPR050711">
    <property type="entry name" value="ET-N_metabolism_enzyme"/>
</dbReference>
<keyword evidence="12" id="KW-0408">Iron</keyword>
<dbReference type="CDD" id="cd00982">
    <property type="entry name" value="gltB_C"/>
    <property type="match status" value="1"/>
</dbReference>
<dbReference type="EMBL" id="CP130318">
    <property type="protein sequence ID" value="WNQ10487.1"/>
    <property type="molecule type" value="Genomic_DNA"/>
</dbReference>
<dbReference type="FunFam" id="3.20.20.70:FF:000031">
    <property type="entry name" value="Glutamate synthase 1 [NADH]"/>
    <property type="match status" value="1"/>
</dbReference>
<evidence type="ECO:0000313" key="18">
    <source>
        <dbReference type="EMBL" id="WNQ10487.1"/>
    </source>
</evidence>
<dbReference type="Pfam" id="PF04898">
    <property type="entry name" value="Glu_syn_central"/>
    <property type="match status" value="1"/>
</dbReference>
<keyword evidence="13" id="KW-0411">Iron-sulfur</keyword>
<comment type="cofactor">
    <cofactor evidence="1">
        <name>FMN</name>
        <dbReference type="ChEBI" id="CHEBI:58210"/>
    </cofactor>
</comment>
<dbReference type="FunFam" id="2.160.20.60:FF:000001">
    <property type="entry name" value="Glutamate synthase, large subunit"/>
    <property type="match status" value="1"/>
</dbReference>
<dbReference type="FunFam" id="3.20.20.70:FF:000053">
    <property type="entry name" value="Glutamate synthase large subunit"/>
    <property type="match status" value="1"/>
</dbReference>
<dbReference type="InterPro" id="IPR006982">
    <property type="entry name" value="Glu_synth_centr_N"/>
</dbReference>
<sequence length="1530" mass="168581">MKLTGLPPKQGLYDPQFEHDACGIGFVANIKGRPSHEIVRQALTVLCNLDHRGGQGSESNTGDGAGILMQIPHSYFSRACGELDISLPEPGAYGVGMVFLPQDEEARQASEILLENIVREEGQLVLGWRTVPVDNSTLGESAVSAEPCVRQIFIGANGLAEDDLAFERKLYVIRKRSEHAIRQVQGAESFYYASLSSRTIVYKGMLTPEQVDHYYTELQDPSLESALALVHSRFSTNTFPSWERAHPYRYLIHNGEINTLRGNVNWMRARQAVCETDLFGEDFKKLIPIMEEEGSDSQIFDNVLEFLMLSGRSLPHAAMMMIPEPWSKHESMDAAKRAFYQYHSCLMEPWDGPAAISFTDGRQIGAVLDRNGLRPARYYVTSDDLIVLASEAGVMNIPPDRIVRKDRLQPGRMLLVDTVEGRIVADEEIKERIVGEHPYQEWLQEYLVSLEDLPEAGEVPGVDHDTVLQRQLAFGYSFEVLRKILEPMAKNGVDPIGSMGNDAPLAVLSDRPQLLYNYFKQLFAQVTNPPIDSNFEEIITAQETTIGAEGNLIQPAPESCRQIRIKTPILTNDELAKLKHVSRQGHKAVTLSMLYPVADGAAGLEQALEELYAEADRAIADGATLLILSDRGIEASRAAIPALLAVSGTHHHLIREGTRTKVGIVVESGEPREVHHFALLIGYGAGAINPYLALETLDDMIRQNLLKDTTHEKAVYNYIKAATKGVVKVLAKMGISTIQSYRGAQIFEAIGLNRALVDKYFTWTASRVEGIGLDVIARESEMRHERAFSPQEGVDPVLDTGGDLQYRVNAEEHLYTPETIHALQTAVRTNNYSMYKTFAGFLQRDSEKQFNLRGLLKFKKNRRPVPIEDVEPVEEIFKRFKTGAMSYGSISKEAHEALAIAMNRIGGRSNTGEGGEHPDRFTPDANGDLRRSAIKQVASGRFGVTSSYLVNADEIQIKMAQGAKPGEGGQLPGTKVYPWVAEVRGVTPGVGLISPPPHHDIYSIEDLAELIHDLKNANPRARISVKLVSEVGVGTIAAGVAKGKADVVLISGYEGGTGASPQTSIRHAGLPWELGLAETHQTLVLNDLRSRITVETDGKLLTGRDVVVAALLGAEEFGFATTPLIGLGCIMMRVCHLDTCPVGVATQNPELRKRFAGDPQHVVNLMHFIAQDVRELMAELGFRTIEEMVGRTDALEPKQAVAHWKAKGVDLSALLHRPDVPDSVGQFCSQEQDHRLDRSLDMTRLIPISKPALENKEHVHAILPIHNTNRVVGTILGSEVTRRYGLEGLPHDTIRLHFNGSAGQSFGAYVPNGITLSLEGDANDYVGKGLSGGKLAIFPPERSSFVPEENIIIGNVAFYGATNGDAYIRGRAGERFCVRNSGVRAVVEGVGDHGCEYMTGGRVVVLGPTGRNFAAGMSGGIAYVYDADGQFRSRLNAEMVHVEPITEFYEVNEVRTLIRNHHKFTSSTVAHRILENWEEEVFNFVKVIPKDYKRMFEAIERGKKAGLDNDQAIMVAFEENTKDVSRVSGN</sequence>
<keyword evidence="8" id="KW-0479">Metal-binding</keyword>
<dbReference type="Pfam" id="PF00310">
    <property type="entry name" value="GATase_2"/>
    <property type="match status" value="1"/>
</dbReference>
<dbReference type="Pfam" id="PF01645">
    <property type="entry name" value="Glu_synthase"/>
    <property type="match status" value="1"/>
</dbReference>
<dbReference type="SUPFAM" id="SSF69336">
    <property type="entry name" value="Alpha subunit of glutamate synthase, C-terminal domain"/>
    <property type="match status" value="1"/>
</dbReference>
<evidence type="ECO:0000256" key="2">
    <source>
        <dbReference type="ARBA" id="ARBA00001927"/>
    </source>
</evidence>
<evidence type="ECO:0000256" key="10">
    <source>
        <dbReference type="ARBA" id="ARBA00022962"/>
    </source>
</evidence>
<keyword evidence="15" id="KW-0003">3Fe-4S</keyword>
<evidence type="ECO:0000256" key="11">
    <source>
        <dbReference type="ARBA" id="ARBA00023002"/>
    </source>
</evidence>
<keyword evidence="11 18" id="KW-0560">Oxidoreductase</keyword>
<dbReference type="KEGG" id="paun:MJA45_23160"/>
<dbReference type="NCBIfam" id="NF008730">
    <property type="entry name" value="PRK11750.1"/>
    <property type="match status" value="1"/>
</dbReference>
<evidence type="ECO:0000256" key="12">
    <source>
        <dbReference type="ARBA" id="ARBA00023004"/>
    </source>
</evidence>
<dbReference type="InterPro" id="IPR017932">
    <property type="entry name" value="GATase_2_dom"/>
</dbReference>
<dbReference type="InterPro" id="IPR002932">
    <property type="entry name" value="Glu_synthdom"/>
</dbReference>
<feature type="domain" description="Glutamine amidotransferase type-2" evidence="17">
    <location>
        <begin position="22"/>
        <end position="419"/>
    </location>
</feature>
<dbReference type="FunFam" id="3.60.20.10:FF:000001">
    <property type="entry name" value="Glutamate synthase, large subunit"/>
    <property type="match status" value="1"/>
</dbReference>
<evidence type="ECO:0000256" key="5">
    <source>
        <dbReference type="ARBA" id="ARBA00022605"/>
    </source>
</evidence>
<keyword evidence="5" id="KW-0028">Amino-acid biosynthesis</keyword>
<evidence type="ECO:0000256" key="8">
    <source>
        <dbReference type="ARBA" id="ARBA00022723"/>
    </source>
</evidence>
<dbReference type="GO" id="GO:0004355">
    <property type="term" value="F:glutamate synthase (NADPH) activity"/>
    <property type="evidence" value="ECO:0007669"/>
    <property type="project" value="UniProtKB-EC"/>
</dbReference>
<evidence type="ECO:0000256" key="9">
    <source>
        <dbReference type="ARBA" id="ARBA00022827"/>
    </source>
</evidence>
<comment type="cofactor">
    <cofactor evidence="3">
        <name>FAD</name>
        <dbReference type="ChEBI" id="CHEBI:57692"/>
    </cofactor>
</comment>
<dbReference type="InterPro" id="IPR029055">
    <property type="entry name" value="Ntn_hydrolases_N"/>
</dbReference>
<evidence type="ECO:0000256" key="6">
    <source>
        <dbReference type="ARBA" id="ARBA00022630"/>
    </source>
</evidence>
<keyword evidence="14" id="KW-0314">Glutamate biosynthesis</keyword>
<keyword evidence="19" id="KW-1185">Reference proteome</keyword>
<dbReference type="GO" id="GO:0046872">
    <property type="term" value="F:metal ion binding"/>
    <property type="evidence" value="ECO:0007669"/>
    <property type="project" value="UniProtKB-KW"/>
</dbReference>
<dbReference type="InterPro" id="IPR036485">
    <property type="entry name" value="Glu_synth_asu_C_sf"/>
</dbReference>
<dbReference type="InterPro" id="IPR013785">
    <property type="entry name" value="Aldolase_TIM"/>
</dbReference>
<evidence type="ECO:0000256" key="15">
    <source>
        <dbReference type="ARBA" id="ARBA00023291"/>
    </source>
</evidence>
<proteinExistence type="inferred from homology"/>
<organism evidence="18 19">
    <name type="scientific">Paenibacillus aurantius</name>
    <dbReference type="NCBI Taxonomy" id="2918900"/>
    <lineage>
        <taxon>Bacteria</taxon>
        <taxon>Bacillati</taxon>
        <taxon>Bacillota</taxon>
        <taxon>Bacilli</taxon>
        <taxon>Bacillales</taxon>
        <taxon>Paenibacillaceae</taxon>
        <taxon>Paenibacillus</taxon>
    </lineage>
</organism>
<dbReference type="RefSeq" id="WP_315604261.1">
    <property type="nucleotide sequence ID" value="NZ_CP130318.1"/>
</dbReference>
<dbReference type="Pfam" id="PF01493">
    <property type="entry name" value="GXGXG"/>
    <property type="match status" value="1"/>
</dbReference>
<name>A0AA96LF51_9BACL</name>
<keyword evidence="7" id="KW-0288">FMN</keyword>
<evidence type="ECO:0000256" key="14">
    <source>
        <dbReference type="ARBA" id="ARBA00023164"/>
    </source>
</evidence>
<comment type="similarity">
    <text evidence="4">Belongs to the glutamate synthase family.</text>
</comment>
<evidence type="ECO:0000256" key="7">
    <source>
        <dbReference type="ARBA" id="ARBA00022643"/>
    </source>
</evidence>